<evidence type="ECO:0000256" key="1">
    <source>
        <dbReference type="ARBA" id="ARBA00003966"/>
    </source>
</evidence>
<evidence type="ECO:0000256" key="7">
    <source>
        <dbReference type="HAMAP-Rule" id="MF_01517"/>
    </source>
</evidence>
<comment type="catalytic activity">
    <reaction evidence="7">
        <text>(S)-malate + NAD(+) = oxaloacetate + NADH + H(+)</text>
        <dbReference type="Rhea" id="RHEA:21432"/>
        <dbReference type="ChEBI" id="CHEBI:15378"/>
        <dbReference type="ChEBI" id="CHEBI:15589"/>
        <dbReference type="ChEBI" id="CHEBI:16452"/>
        <dbReference type="ChEBI" id="CHEBI:57540"/>
        <dbReference type="ChEBI" id="CHEBI:57945"/>
        <dbReference type="EC" id="1.1.1.37"/>
    </reaction>
</comment>
<evidence type="ECO:0000313" key="13">
    <source>
        <dbReference type="EMBL" id="AWD32541.1"/>
    </source>
</evidence>
<feature type="binding site" evidence="7 10">
    <location>
        <position position="108"/>
    </location>
    <ligand>
        <name>NAD(+)</name>
        <dbReference type="ChEBI" id="CHEBI:57540"/>
    </ligand>
</feature>
<dbReference type="FunFam" id="3.90.110.10:FF:000002">
    <property type="entry name" value="Malate dehydrogenase"/>
    <property type="match status" value="1"/>
</dbReference>
<dbReference type="NCBIfam" id="TIGR01759">
    <property type="entry name" value="MalateDH-SF1"/>
    <property type="match status" value="1"/>
</dbReference>
<dbReference type="EC" id="1.1.1.37" evidence="3 7"/>
<dbReference type="InterPro" id="IPR001236">
    <property type="entry name" value="Lactate/malate_DH_N"/>
</dbReference>
<evidence type="ECO:0000256" key="3">
    <source>
        <dbReference type="ARBA" id="ARBA00012995"/>
    </source>
</evidence>
<keyword evidence="6 7" id="KW-0520">NAD</keyword>
<comment type="function">
    <text evidence="1 7">Catalyzes the reversible oxidation of malate to oxaloacetate.</text>
</comment>
<dbReference type="InterPro" id="IPR015955">
    <property type="entry name" value="Lactate_DH/Glyco_Ohase_4_C"/>
</dbReference>
<evidence type="ECO:0000256" key="6">
    <source>
        <dbReference type="ARBA" id="ARBA00023027"/>
    </source>
</evidence>
<protein>
    <recommendedName>
        <fullName evidence="3 7">Malate dehydrogenase</fullName>
        <ecNumber evidence="3 7">1.1.1.37</ecNumber>
    </recommendedName>
</protein>
<dbReference type="Proteomes" id="UP000266796">
    <property type="component" value="Chromosome"/>
</dbReference>
<evidence type="ECO:0000256" key="5">
    <source>
        <dbReference type="ARBA" id="ARBA00023002"/>
    </source>
</evidence>
<dbReference type="KEGG" id="kso:CKSOR_00428"/>
<dbReference type="GO" id="GO:0006108">
    <property type="term" value="P:malate metabolic process"/>
    <property type="evidence" value="ECO:0007669"/>
    <property type="project" value="InterPro"/>
</dbReference>
<evidence type="ECO:0000259" key="12">
    <source>
        <dbReference type="Pfam" id="PF02866"/>
    </source>
</evidence>
<dbReference type="Pfam" id="PF00056">
    <property type="entry name" value="Ldh_1_N"/>
    <property type="match status" value="1"/>
</dbReference>
<gene>
    <name evidence="7 13" type="primary">mdh</name>
    <name evidence="13" type="ORF">CKSOR_00428</name>
</gene>
<dbReference type="SUPFAM" id="SSF56327">
    <property type="entry name" value="LDH C-terminal domain-like"/>
    <property type="match status" value="1"/>
</dbReference>
<feature type="binding site" evidence="7 9">
    <location>
        <position position="95"/>
    </location>
    <ligand>
        <name>substrate</name>
    </ligand>
</feature>
<evidence type="ECO:0000256" key="2">
    <source>
        <dbReference type="ARBA" id="ARBA00009613"/>
    </source>
</evidence>
<dbReference type="CDD" id="cd01338">
    <property type="entry name" value="MDH_chloroplast-like"/>
    <property type="match status" value="1"/>
</dbReference>
<feature type="domain" description="Lactate/malate dehydrogenase N-terminal" evidence="11">
    <location>
        <begin position="7"/>
        <end position="155"/>
    </location>
</feature>
<proteinExistence type="inferred from homology"/>
<keyword evidence="5 7" id="KW-0560">Oxidoreductase</keyword>
<dbReference type="OrthoDB" id="9802969at2"/>
<dbReference type="GO" id="GO:0006099">
    <property type="term" value="P:tricarboxylic acid cycle"/>
    <property type="evidence" value="ECO:0007669"/>
    <property type="project" value="UniProtKB-UniRule"/>
</dbReference>
<feature type="binding site" evidence="7 9">
    <location>
        <position position="165"/>
    </location>
    <ligand>
        <name>substrate</name>
    </ligand>
</feature>
<keyword evidence="4 7" id="KW-0816">Tricarboxylic acid cycle</keyword>
<dbReference type="PANTHER" id="PTHR23382">
    <property type="entry name" value="MALATE DEHYDROGENASE"/>
    <property type="match status" value="1"/>
</dbReference>
<dbReference type="InterPro" id="IPR010945">
    <property type="entry name" value="Malate_DH_type2"/>
</dbReference>
<keyword evidence="14" id="KW-1185">Reference proteome</keyword>
<dbReference type="Gene3D" id="3.90.110.10">
    <property type="entry name" value="Lactate dehydrogenase/glycoside hydrolase, family 4, C-terminal"/>
    <property type="match status" value="1"/>
</dbReference>
<evidence type="ECO:0000256" key="9">
    <source>
        <dbReference type="PIRSR" id="PIRSR000102-2"/>
    </source>
</evidence>
<dbReference type="InterPro" id="IPR001557">
    <property type="entry name" value="L-lactate/malate_DH"/>
</dbReference>
<name>A0A3S7JA60_9PROT</name>
<feature type="binding site" evidence="7 9">
    <location>
        <position position="134"/>
    </location>
    <ligand>
        <name>substrate</name>
    </ligand>
</feature>
<dbReference type="RefSeq" id="WP_108673947.1">
    <property type="nucleotide sequence ID" value="NZ_CP025628.1"/>
</dbReference>
<feature type="active site" description="Proton acceptor" evidence="7 8">
    <location>
        <position position="190"/>
    </location>
</feature>
<feature type="binding site" evidence="7 9">
    <location>
        <position position="101"/>
    </location>
    <ligand>
        <name>substrate</name>
    </ligand>
</feature>
<reference evidence="13 14" key="1">
    <citation type="journal article" date="2018" name="Parasitology">
        <title>The reduced genome of Candidatus Kinetoplastibacterium sorsogonicusi, the endosymbiont of Kentomonas sorsogonicus (Trypanosomatidae): loss of the haem-synthesis pathway.</title>
        <authorList>
            <person name="Silva F.M."/>
            <person name="Kostygov A.Y."/>
            <person name="Spodareva V.V."/>
            <person name="Butenko A."/>
            <person name="Tossou R."/>
            <person name="Lukes J."/>
            <person name="Yurchenko V."/>
            <person name="Alves J.M.P."/>
        </authorList>
    </citation>
    <scope>NUCLEOTIDE SEQUENCE [LARGE SCALE GENOMIC DNA]</scope>
    <source>
        <strain evidence="13 14">MF-08</strain>
    </source>
</reference>
<dbReference type="NCBIfam" id="NF003916">
    <property type="entry name" value="PRK05442.1"/>
    <property type="match status" value="1"/>
</dbReference>
<dbReference type="AlphaFoldDB" id="A0A3S7JA60"/>
<evidence type="ECO:0000256" key="8">
    <source>
        <dbReference type="PIRSR" id="PIRSR000102-1"/>
    </source>
</evidence>
<dbReference type="Pfam" id="PF02866">
    <property type="entry name" value="Ldh_1_C"/>
    <property type="match status" value="1"/>
</dbReference>
<evidence type="ECO:0000256" key="10">
    <source>
        <dbReference type="PIRSR" id="PIRSR000102-3"/>
    </source>
</evidence>
<dbReference type="GO" id="GO:0030060">
    <property type="term" value="F:L-malate dehydrogenase (NAD+) activity"/>
    <property type="evidence" value="ECO:0007669"/>
    <property type="project" value="UniProtKB-UniRule"/>
</dbReference>
<dbReference type="InterPro" id="IPR022383">
    <property type="entry name" value="Lactate/malate_DH_C"/>
</dbReference>
<evidence type="ECO:0000313" key="14">
    <source>
        <dbReference type="Proteomes" id="UP000266796"/>
    </source>
</evidence>
<sequence length="330" mass="36296">MSKKALRIAITGATGQIGYSMIFRIASGEMLGKDQPIILQLLEVSNSKKQKALKGLLMELDDCAFSLLEDVTINTDPKKAFQDADMAILIGAQPRGPGMERKDLLSINAEIFSIQGKALNEVANRNVKVLVVGNPANTNTYITMKSAKDLPKKNFSALLRLDYNRAISQLASKIHAPVTNFRKMIIWGNHSPSMYPDYRFATIGNNKVSDIINDQKWNKDVFIPSVGNRGATIIEARGSSSAASAANAIINHMHDWIIGNVNSDWVTMGIPSDGSYNIPEDMIFGFPLITSLGDYVIVKDLAIDDFSQTMLQTNIAELLKEQEAVKSFIK</sequence>
<accession>A0A3S7JA60</accession>
<comment type="similarity">
    <text evidence="2 7">Belongs to the LDH/MDH superfamily. MDH type 2 family.</text>
</comment>
<dbReference type="PIRSF" id="PIRSF000102">
    <property type="entry name" value="Lac_mal_DH"/>
    <property type="match status" value="1"/>
</dbReference>
<dbReference type="EMBL" id="CP025628">
    <property type="protein sequence ID" value="AWD32541.1"/>
    <property type="molecule type" value="Genomic_DNA"/>
</dbReference>
<dbReference type="InterPro" id="IPR036291">
    <property type="entry name" value="NAD(P)-bd_dom_sf"/>
</dbReference>
<feature type="domain" description="Lactate/malate dehydrogenase C-terminal" evidence="12">
    <location>
        <begin position="160"/>
        <end position="328"/>
    </location>
</feature>
<evidence type="ECO:0000256" key="4">
    <source>
        <dbReference type="ARBA" id="ARBA00022532"/>
    </source>
</evidence>
<dbReference type="HAMAP" id="MF_01517">
    <property type="entry name" value="Malate_dehydrog_2"/>
    <property type="match status" value="1"/>
</dbReference>
<feature type="binding site" evidence="7 10">
    <location>
        <begin position="12"/>
        <end position="18"/>
    </location>
    <ligand>
        <name>NAD(+)</name>
        <dbReference type="ChEBI" id="CHEBI:57540"/>
    </ligand>
</feature>
<dbReference type="FunFam" id="3.40.50.720:FF:000010">
    <property type="entry name" value="Malate dehydrogenase"/>
    <property type="match status" value="1"/>
</dbReference>
<dbReference type="Gene3D" id="3.40.50.720">
    <property type="entry name" value="NAD(P)-binding Rossmann-like Domain"/>
    <property type="match status" value="1"/>
</dbReference>
<organism evidence="13 14">
    <name type="scientific">Candidatus Kinetoplastidibacterium kentomonadis</name>
    <dbReference type="NCBI Taxonomy" id="1576550"/>
    <lineage>
        <taxon>Bacteria</taxon>
        <taxon>Pseudomonadati</taxon>
        <taxon>Pseudomonadota</taxon>
        <taxon>Betaproteobacteria</taxon>
        <taxon>Candidatus Kinetoplastidibacterium</taxon>
    </lineage>
</organism>
<feature type="binding site" evidence="7">
    <location>
        <position position="115"/>
    </location>
    <ligand>
        <name>NAD(+)</name>
        <dbReference type="ChEBI" id="CHEBI:57540"/>
    </ligand>
</feature>
<dbReference type="SUPFAM" id="SSF51735">
    <property type="entry name" value="NAD(P)-binding Rossmann-fold domains"/>
    <property type="match status" value="1"/>
</dbReference>
<evidence type="ECO:0000259" key="11">
    <source>
        <dbReference type="Pfam" id="PF00056"/>
    </source>
</evidence>
<feature type="binding site" evidence="7 10">
    <location>
        <begin position="132"/>
        <end position="134"/>
    </location>
    <ligand>
        <name>NAD(+)</name>
        <dbReference type="ChEBI" id="CHEBI:57540"/>
    </ligand>
</feature>